<dbReference type="PANTHER" id="PTHR31082">
    <property type="entry name" value="PHEROMONE-REGULATED MEMBRANE PROTEIN 10"/>
    <property type="match status" value="1"/>
</dbReference>
<evidence type="ECO:0000259" key="8">
    <source>
        <dbReference type="Pfam" id="PF06738"/>
    </source>
</evidence>
<feature type="region of interest" description="Disordered" evidence="6">
    <location>
        <begin position="126"/>
        <end position="184"/>
    </location>
</feature>
<dbReference type="AlphaFoldDB" id="A0A9P6Q9S0"/>
<evidence type="ECO:0000259" key="9">
    <source>
        <dbReference type="Pfam" id="PF12821"/>
    </source>
</evidence>
<feature type="region of interest" description="Disordered" evidence="6">
    <location>
        <begin position="467"/>
        <end position="488"/>
    </location>
</feature>
<accession>A0A9P6Q9S0</accession>
<organism evidence="10 11">
    <name type="scientific">Actinomortierella ambigua</name>
    <dbReference type="NCBI Taxonomy" id="1343610"/>
    <lineage>
        <taxon>Eukaryota</taxon>
        <taxon>Fungi</taxon>
        <taxon>Fungi incertae sedis</taxon>
        <taxon>Mucoromycota</taxon>
        <taxon>Mortierellomycotina</taxon>
        <taxon>Mortierellomycetes</taxon>
        <taxon>Mortierellales</taxon>
        <taxon>Mortierellaceae</taxon>
        <taxon>Actinomortierella</taxon>
    </lineage>
</organism>
<keyword evidence="11" id="KW-1185">Reference proteome</keyword>
<dbReference type="GO" id="GO:0022857">
    <property type="term" value="F:transmembrane transporter activity"/>
    <property type="evidence" value="ECO:0007669"/>
    <property type="project" value="InterPro"/>
</dbReference>
<feature type="domain" description="Threonine/serine exporter-like N-terminal" evidence="8">
    <location>
        <begin position="619"/>
        <end position="856"/>
    </location>
</feature>
<proteinExistence type="inferred from homology"/>
<feature type="compositionally biased region" description="Low complexity" evidence="6">
    <location>
        <begin position="557"/>
        <end position="568"/>
    </location>
</feature>
<feature type="region of interest" description="Disordered" evidence="6">
    <location>
        <begin position="199"/>
        <end position="237"/>
    </location>
</feature>
<gene>
    <name evidence="10" type="ORF">DFQ27_003176</name>
</gene>
<feature type="transmembrane region" description="Helical" evidence="7">
    <location>
        <begin position="958"/>
        <end position="975"/>
    </location>
</feature>
<protein>
    <recommendedName>
        <fullName evidence="12">Threonine/serine exporter-like N-terminal domain-containing protein</fullName>
    </recommendedName>
</protein>
<dbReference type="Pfam" id="PF12821">
    <property type="entry name" value="ThrE_2"/>
    <property type="match status" value="1"/>
</dbReference>
<dbReference type="PANTHER" id="PTHR31082:SF4">
    <property type="entry name" value="PHEROMONE-REGULATED MEMBRANE PROTEIN 10"/>
    <property type="match status" value="1"/>
</dbReference>
<feature type="compositionally biased region" description="Low complexity" evidence="6">
    <location>
        <begin position="42"/>
        <end position="85"/>
    </location>
</feature>
<feature type="compositionally biased region" description="Polar residues" evidence="6">
    <location>
        <begin position="1"/>
        <end position="20"/>
    </location>
</feature>
<dbReference type="Proteomes" id="UP000807716">
    <property type="component" value="Unassembled WGS sequence"/>
</dbReference>
<keyword evidence="2 7" id="KW-0812">Transmembrane</keyword>
<evidence type="ECO:0000313" key="10">
    <source>
        <dbReference type="EMBL" id="KAG0261034.1"/>
    </source>
</evidence>
<feature type="transmembrane region" description="Helical" evidence="7">
    <location>
        <begin position="935"/>
        <end position="951"/>
    </location>
</feature>
<evidence type="ECO:0000256" key="3">
    <source>
        <dbReference type="ARBA" id="ARBA00022989"/>
    </source>
</evidence>
<dbReference type="Pfam" id="PF06738">
    <property type="entry name" value="ThrE"/>
    <property type="match status" value="1"/>
</dbReference>
<feature type="transmembrane region" description="Helical" evidence="7">
    <location>
        <begin position="885"/>
        <end position="901"/>
    </location>
</feature>
<comment type="similarity">
    <text evidence="5">Belongs to the ThrE exporter (TC 2.A.79) family.</text>
</comment>
<feature type="region of interest" description="Disordered" evidence="6">
    <location>
        <begin position="282"/>
        <end position="301"/>
    </location>
</feature>
<feature type="transmembrane region" description="Helical" evidence="7">
    <location>
        <begin position="995"/>
        <end position="1017"/>
    </location>
</feature>
<feature type="region of interest" description="Disordered" evidence="6">
    <location>
        <begin position="380"/>
        <end position="408"/>
    </location>
</feature>
<feature type="transmembrane region" description="Helical" evidence="7">
    <location>
        <begin position="806"/>
        <end position="824"/>
    </location>
</feature>
<evidence type="ECO:0000256" key="4">
    <source>
        <dbReference type="ARBA" id="ARBA00023136"/>
    </source>
</evidence>
<evidence type="ECO:0000256" key="6">
    <source>
        <dbReference type="SAM" id="MobiDB-lite"/>
    </source>
</evidence>
<name>A0A9P6Q9S0_9FUNG</name>
<feature type="transmembrane region" description="Helical" evidence="7">
    <location>
        <begin position="908"/>
        <end position="929"/>
    </location>
</feature>
<feature type="compositionally biased region" description="Polar residues" evidence="6">
    <location>
        <begin position="569"/>
        <end position="584"/>
    </location>
</feature>
<keyword evidence="4 7" id="KW-0472">Membrane</keyword>
<dbReference type="InterPro" id="IPR024528">
    <property type="entry name" value="ThrE_2"/>
</dbReference>
<evidence type="ECO:0000256" key="5">
    <source>
        <dbReference type="ARBA" id="ARBA00034125"/>
    </source>
</evidence>
<feature type="compositionally biased region" description="Low complexity" evidence="6">
    <location>
        <begin position="338"/>
        <end position="349"/>
    </location>
</feature>
<dbReference type="GO" id="GO:0016020">
    <property type="term" value="C:membrane"/>
    <property type="evidence" value="ECO:0007669"/>
    <property type="project" value="UniProtKB-SubCell"/>
</dbReference>
<evidence type="ECO:0000256" key="7">
    <source>
        <dbReference type="SAM" id="Phobius"/>
    </source>
</evidence>
<evidence type="ECO:0000256" key="2">
    <source>
        <dbReference type="ARBA" id="ARBA00022692"/>
    </source>
</evidence>
<keyword evidence="3 7" id="KW-1133">Transmembrane helix</keyword>
<feature type="transmembrane region" description="Helical" evidence="7">
    <location>
        <begin position="748"/>
        <end position="768"/>
    </location>
</feature>
<comment type="caution">
    <text evidence="10">The sequence shown here is derived from an EMBL/GenBank/DDBJ whole genome shotgun (WGS) entry which is preliminary data.</text>
</comment>
<evidence type="ECO:0000256" key="1">
    <source>
        <dbReference type="ARBA" id="ARBA00004141"/>
    </source>
</evidence>
<feature type="region of interest" description="Disordered" evidence="6">
    <location>
        <begin position="1"/>
        <end position="94"/>
    </location>
</feature>
<dbReference type="EMBL" id="JAAAJB010000229">
    <property type="protein sequence ID" value="KAG0261034.1"/>
    <property type="molecule type" value="Genomic_DNA"/>
</dbReference>
<sequence>MSTPNSGQSSRTNTSSNGDLSLSRRASSHFLGDHPNLQATGPAISSATATTLTPPSLTISAPSPSTTTPTHAQAHTHPNTHTQHAQASGSGSAPVTLGVASGAAAAAAMSSRSLSSDQIRNIELNSHTSPAVPSQSHRYPAMPRFSPAIPTRMSGADRSSYTNGYVYPRSASNSPPGTPPNGLRSVYLNAAFQRSQHNMHLPGAGRSSSASPRPPQLQLPISSSTTVQPPPPILTRSYSAGHLGVDEPEIMVTSPGGTNEIHSTQEHVMRLDRALSNLIESQEQVEDETDGPLTMKNKKSKGISKFPKIVHDRLGSEKVAAVASGSGISSNNGGGSGSHSSTTNNSANNTPPPEIHRTISDLTLEAERERYFAERETIHPLQAQQQQPQQQQQQQQQQDSTKKKSGNRMSRLFGRDQVAAAYLASASAGQTHDTSLTHDPTFRPQYLSRQPTKGGVLSNLLKLQAGTQRHHKNHVQKEHKEKKKEKTKRQVIYPLSANSSMHNILSTYPPLPSTVGNGQAAAIATGMQSNSPNGTAKSRNNIQRHSLQFDPSSSFAFPSFPATAPHSPMQSPNGSPRGSFSGDMTPTTYMGSIMGSETLTPEEKIKITYAVADTLERQDYILRLARAMIRYGAPSHRLEDAIDSSARALEINLQCVYLPNIMVIAFTDYETHTSETHLLKVAAGLDMFKFAQVHQILKMVTHSVMGVEEGIMKLEAINSERDIHPRWMTILAYATASFCTASMFFQGGWIDAGVALLMGTAVGLMTWLSEKLPSYSNICEVTMSLLVAFIAEALHDYVCRSAVKMAGIVMLLPGYTITVAILELSSRHMISGSVRLFYAVIFSLLLGYGLTIGASLWQFIRPVSTGDVVDPTLTSACPTTLDPKWNILFVPLFAISLNIWLKAHPRQWPLACVLSIIGWTVSWSSATYGGAPSEVSSALASFAIGFFGNIYQRLTHQLTFQAVVCAVFFLVPGSLGLKGSMALFTEDMVGGANFALEMVTTAIAISVGLFCASFVVYPLGKTRSAQMTF</sequence>
<dbReference type="InterPro" id="IPR051361">
    <property type="entry name" value="ThrE/Ser_Exporter"/>
</dbReference>
<feature type="domain" description="Threonine/Serine exporter ThrE" evidence="9">
    <location>
        <begin position="887"/>
        <end position="1015"/>
    </location>
</feature>
<feature type="compositionally biased region" description="Low complexity" evidence="6">
    <location>
        <begin position="382"/>
        <end position="398"/>
    </location>
</feature>
<feature type="region of interest" description="Disordered" evidence="6">
    <location>
        <begin position="325"/>
        <end position="357"/>
    </location>
</feature>
<dbReference type="OrthoDB" id="413008at2759"/>
<comment type="subcellular location">
    <subcellularLocation>
        <location evidence="1">Membrane</location>
        <topology evidence="1">Multi-pass membrane protein</topology>
    </subcellularLocation>
</comment>
<reference evidence="10" key="1">
    <citation type="journal article" date="2020" name="Fungal Divers.">
        <title>Resolving the Mortierellaceae phylogeny through synthesis of multi-gene phylogenetics and phylogenomics.</title>
        <authorList>
            <person name="Vandepol N."/>
            <person name="Liber J."/>
            <person name="Desiro A."/>
            <person name="Na H."/>
            <person name="Kennedy M."/>
            <person name="Barry K."/>
            <person name="Grigoriev I.V."/>
            <person name="Miller A.N."/>
            <person name="O'Donnell K."/>
            <person name="Stajich J.E."/>
            <person name="Bonito G."/>
        </authorList>
    </citation>
    <scope>NUCLEOTIDE SEQUENCE</scope>
    <source>
        <strain evidence="10">BC1065</strain>
    </source>
</reference>
<feature type="region of interest" description="Disordered" evidence="6">
    <location>
        <begin position="557"/>
        <end position="584"/>
    </location>
</feature>
<dbReference type="InterPro" id="IPR010619">
    <property type="entry name" value="ThrE-like_N"/>
</dbReference>
<feature type="compositionally biased region" description="Polar residues" evidence="6">
    <location>
        <begin position="126"/>
        <end position="137"/>
    </location>
</feature>
<feature type="transmembrane region" description="Helical" evidence="7">
    <location>
        <begin position="775"/>
        <end position="794"/>
    </location>
</feature>
<evidence type="ECO:0008006" key="12">
    <source>
        <dbReference type="Google" id="ProtNLM"/>
    </source>
</evidence>
<feature type="transmembrane region" description="Helical" evidence="7">
    <location>
        <begin position="836"/>
        <end position="860"/>
    </location>
</feature>
<feature type="compositionally biased region" description="Low complexity" evidence="6">
    <location>
        <begin position="202"/>
        <end position="211"/>
    </location>
</feature>
<evidence type="ECO:0000313" key="11">
    <source>
        <dbReference type="Proteomes" id="UP000807716"/>
    </source>
</evidence>